<feature type="domain" description="Bromo" evidence="3">
    <location>
        <begin position="890"/>
        <end position="997"/>
    </location>
</feature>
<dbReference type="FunCoup" id="E3M4S7">
    <property type="interactions" value="12"/>
</dbReference>
<evidence type="ECO:0000313" key="4">
    <source>
        <dbReference type="EMBL" id="EFO91506.1"/>
    </source>
</evidence>
<dbReference type="GeneID" id="9820905"/>
<dbReference type="Gene3D" id="3.30.1120.130">
    <property type="match status" value="1"/>
</dbReference>
<proteinExistence type="predicted"/>
<dbReference type="EMBL" id="DS268424">
    <property type="protein sequence ID" value="EFO91506.1"/>
    <property type="molecule type" value="Genomic_DNA"/>
</dbReference>
<evidence type="ECO:0000256" key="2">
    <source>
        <dbReference type="SAM" id="MobiDB-lite"/>
    </source>
</evidence>
<feature type="region of interest" description="Disordered" evidence="2">
    <location>
        <begin position="172"/>
        <end position="191"/>
    </location>
</feature>
<feature type="region of interest" description="Disordered" evidence="2">
    <location>
        <begin position="728"/>
        <end position="770"/>
    </location>
</feature>
<dbReference type="OrthoDB" id="5864155at2759"/>
<dbReference type="Proteomes" id="UP000008281">
    <property type="component" value="Unassembled WGS sequence"/>
</dbReference>
<feature type="compositionally biased region" description="Basic and acidic residues" evidence="2">
    <location>
        <begin position="644"/>
        <end position="656"/>
    </location>
</feature>
<dbReference type="PANTHER" id="PTHR15398">
    <property type="entry name" value="BROMODOMAIN-CONTAINING PROTEIN 8"/>
    <property type="match status" value="1"/>
</dbReference>
<evidence type="ECO:0000259" key="3">
    <source>
        <dbReference type="SMART" id="SM00297"/>
    </source>
</evidence>
<dbReference type="InterPro" id="IPR036427">
    <property type="entry name" value="Bromodomain-like_sf"/>
</dbReference>
<keyword evidence="1" id="KW-0103">Bromodomain</keyword>
<evidence type="ECO:0000256" key="1">
    <source>
        <dbReference type="ARBA" id="ARBA00023117"/>
    </source>
</evidence>
<dbReference type="eggNOG" id="KOG0032">
    <property type="taxonomic scope" value="Eukaryota"/>
</dbReference>
<feature type="compositionally biased region" description="Basic and acidic residues" evidence="2">
    <location>
        <begin position="591"/>
        <end position="600"/>
    </location>
</feature>
<feature type="compositionally biased region" description="Acidic residues" evidence="2">
    <location>
        <begin position="545"/>
        <end position="554"/>
    </location>
</feature>
<dbReference type="KEGG" id="crq:GCK72_006086"/>
<feature type="compositionally biased region" description="Low complexity" evidence="2">
    <location>
        <begin position="616"/>
        <end position="643"/>
    </location>
</feature>
<dbReference type="SMART" id="SM00297">
    <property type="entry name" value="BROMO"/>
    <property type="match status" value="1"/>
</dbReference>
<keyword evidence="5" id="KW-1185">Reference proteome</keyword>
<dbReference type="CTD" id="9820905"/>
<accession>E3M4S7</accession>
<dbReference type="RefSeq" id="XP_003108997.2">
    <property type="nucleotide sequence ID" value="XM_003108949.2"/>
</dbReference>
<dbReference type="GO" id="GO:0035267">
    <property type="term" value="C:NuA4 histone acetyltransferase complex"/>
    <property type="evidence" value="ECO:0007669"/>
    <property type="project" value="TreeGrafter"/>
</dbReference>
<feature type="region of interest" description="Disordered" evidence="2">
    <location>
        <begin position="999"/>
        <end position="1042"/>
    </location>
</feature>
<feature type="compositionally biased region" description="Polar residues" evidence="2">
    <location>
        <begin position="172"/>
        <end position="185"/>
    </location>
</feature>
<feature type="compositionally biased region" description="Low complexity" evidence="2">
    <location>
        <begin position="743"/>
        <end position="759"/>
    </location>
</feature>
<name>E3M4S7_CAERE</name>
<feature type="compositionally biased region" description="Basic and acidic residues" evidence="2">
    <location>
        <begin position="528"/>
        <end position="544"/>
    </location>
</feature>
<dbReference type="Pfam" id="PF00439">
    <property type="entry name" value="Bromodomain"/>
    <property type="match status" value="1"/>
</dbReference>
<dbReference type="InterPro" id="IPR001487">
    <property type="entry name" value="Bromodomain"/>
</dbReference>
<feature type="region of interest" description="Disordered" evidence="2">
    <location>
        <begin position="462"/>
        <end position="704"/>
    </location>
</feature>
<dbReference type="PANTHER" id="PTHR15398:SF4">
    <property type="entry name" value="BROMODOMAIN-CONTAINING PROTEIN 8 ISOFORM X1"/>
    <property type="match status" value="1"/>
</dbReference>
<dbReference type="InterPro" id="IPR047108">
    <property type="entry name" value="Plk4-like_POLO_box_2_sf"/>
</dbReference>
<dbReference type="STRING" id="31234.E3M4S7"/>
<dbReference type="Pfam" id="PF18544">
    <property type="entry name" value="Polo_box_3"/>
    <property type="match status" value="1"/>
</dbReference>
<feature type="compositionally biased region" description="Low complexity" evidence="2">
    <location>
        <begin position="1028"/>
        <end position="1038"/>
    </location>
</feature>
<dbReference type="Gene3D" id="1.20.920.10">
    <property type="entry name" value="Bromodomain-like"/>
    <property type="match status" value="1"/>
</dbReference>
<reference evidence="4" key="1">
    <citation type="submission" date="2007-07" db="EMBL/GenBank/DDBJ databases">
        <title>PCAP assembly of the Caenorhabditis remanei genome.</title>
        <authorList>
            <consortium name="The Caenorhabditis remanei Sequencing Consortium"/>
            <person name="Wilson R.K."/>
        </authorList>
    </citation>
    <scope>NUCLEOTIDE SEQUENCE [LARGE SCALE GENOMIC DNA]</scope>
    <source>
        <strain evidence="4">PB4641</strain>
    </source>
</reference>
<dbReference type="InterPro" id="IPR040734">
    <property type="entry name" value="Zyg-1_PB2"/>
</dbReference>
<organism evidence="5">
    <name type="scientific">Caenorhabditis remanei</name>
    <name type="common">Caenorhabditis vulgaris</name>
    <dbReference type="NCBI Taxonomy" id="31234"/>
    <lineage>
        <taxon>Eukaryota</taxon>
        <taxon>Metazoa</taxon>
        <taxon>Ecdysozoa</taxon>
        <taxon>Nematoda</taxon>
        <taxon>Chromadorea</taxon>
        <taxon>Rhabditida</taxon>
        <taxon>Rhabditina</taxon>
        <taxon>Rhabditomorpha</taxon>
        <taxon>Rhabditoidea</taxon>
        <taxon>Rhabditidae</taxon>
        <taxon>Peloderinae</taxon>
        <taxon>Caenorhabditis</taxon>
    </lineage>
</organism>
<feature type="compositionally biased region" description="Polar residues" evidence="2">
    <location>
        <begin position="602"/>
        <end position="615"/>
    </location>
</feature>
<dbReference type="HOGENOM" id="CLU_259779_0_0_1"/>
<gene>
    <name evidence="4" type="ORF">CRE_11806</name>
</gene>
<dbReference type="InParanoid" id="E3M4S7"/>
<evidence type="ECO:0000313" key="5">
    <source>
        <dbReference type="Proteomes" id="UP000008281"/>
    </source>
</evidence>
<feature type="compositionally biased region" description="Basic and acidic residues" evidence="2">
    <location>
        <begin position="486"/>
        <end position="518"/>
    </location>
</feature>
<dbReference type="SUPFAM" id="SSF47370">
    <property type="entry name" value="Bromodomain"/>
    <property type="match status" value="1"/>
</dbReference>
<sequence length="1322" mass="148902">MRLSQLSKEVLNDYIRLQKMIVSNIASKVAKITFRRPSQFPEAHAQLMENGDLRIKFPRSVIVRKKDNGEVYNYIDGQSKNREVVSGSKLIKVNEVYSYLTQFEKCLHGMDNRMICFPIVFSAGPEVAGASNNSPSSMLPSTSQVSRFPFSNISSNQQSLVPHSAPFLTKPVSSRTSSTFNTQRRVSTDENRAPVAIQSNNKYKFKIMAYRFGRSNWQDSDRLNLMKVCLKHASWNERLMELRTIYAEEKYHPAYFTEHACREELERIIALPTPNVRIEVSPTFSYSRKLIMTKWAEYFESEVNKKKNAQTELSMVQVRNNLRLMQEAMDPNVSEERKAEILDMLLLEVEDQKDDGSFRRIVGSLTTAMEDILLDYDEESNFKTLVLPPTKEPDENMEDGTRGYLTPTHSASSFDMSFFSPPPPPTPQKPMRTMPEALRDAVPLADPEPEDVVIVPPIADLPDNILEPATMPPRRGLNAGQEEDKEGLADKVEAERDVGSVEDRKAERDEELPGKEEKEVEPEQEEVQEQKEKKDDTEDDKNNVQDEDEDEEILDQPTPSKKEVIPAQPITESEVSQKVHQSDRPPSPMDVDMKDIKEETEAQSPSDESPSEQIVSTPSSSLRSRGRPRLQSNASSTSTSNNTKKSEKAEASRDETPEAQLSQGKRRAQDRSQEPSTSSSAKKSRRGSVLPISSRKQSKDGEEPSLIEVFRQGVQTDIVIRRAVSATLNRKRAPQATEDPKRSASSASSTTPMRTTSPTGHPARNSSVGGYAFSDVGVQTNLRIEIEKHEVIELRVESCQSFRSIQIDSKNPIIVNMETCNEIDMENARLHENNDDMGKRPSKADGRREITFIIDSDDATGQQLIDEKSFQKASMAFDVPAGLSPIKRRDRNKVESMKVKLLALHRIIYDCEWAEAFKRPVPTTEAKYAIGVLDRVDLSLIKREIDSGKINNIPLFLLRCYRMLSNAVMFNGYDHDVCIQAKNIAKDIMPTIGVEQAEEKRFDNMSPSAGPSEERDVPSSRPSMELDSSSTINDSESSGMNSSRFQNVEGAVMASGGPTPTSTTQSEMDDLQFEDTGNLPLPNTMQQHLQMKLGKATDIQKTPSRGGLGMIVNESKTPGARSLQSLTSARKATSSVMKKTVPTNIGFEIFQDEQEDIVMEEQQPLKQKEIEKTPCSPIDTVDRYQKSDSLCDIIADDMLNWSDQDVVLFDEEPRSDFIDPKVVEAEEMAKLGVEEWDEYPPIDTASRIADDFNYPISLDEFKYEPDVELEEGDYPPITNAQEIEWNPEEWKKISDRLMESSYDVYDLIAEEAAIAEDAAIPI</sequence>
<protein>
    <recommendedName>
        <fullName evidence="3">Bromo domain-containing protein</fullName>
    </recommendedName>
</protein>